<comment type="caution">
    <text evidence="2">The sequence shown here is derived from an EMBL/GenBank/DDBJ whole genome shotgun (WGS) entry which is preliminary data.</text>
</comment>
<protein>
    <submittedName>
        <fullName evidence="2">Ectoine hydroxylase EctD</fullName>
    </submittedName>
</protein>
<sequence length="272" mass="30739">MLTPEQIHSYDENGFLVLRDLLTPLELRALQEDAIVLRSDQRGHPDANVLEKDGTTVRAAWAVELDSEACARVYRLPRVLGAIKQLLGQVYLHQSRLNYKAAGTGDIFQWHQDYASWVHDGLPYGGHRDMLTVLITLDDSTPDNGPLRFIPGSHKHGLIDPFYDTTTTSYPLHIVPDEYMETHFSHIPVYECTFPAGTVVLFCGNLVHSSKENRSQQGRRNLYFAYSRDGNRPTGKVTRKHKNAYIMNPAPYVLQEIDDSSLADYARGLMPA</sequence>
<reference evidence="3" key="1">
    <citation type="submission" date="2017-05" db="EMBL/GenBank/DDBJ databases">
        <title>Complete and WGS of Bordetella genogroups.</title>
        <authorList>
            <person name="Spilker T."/>
            <person name="Lipuma J."/>
        </authorList>
    </citation>
    <scope>NUCLEOTIDE SEQUENCE [LARGE SCALE GENOMIC DNA]</scope>
    <source>
        <strain evidence="3">AU18089</strain>
    </source>
</reference>
<accession>A0A261R0I7</accession>
<comment type="cofactor">
    <cofactor evidence="1">
        <name>Fe(2+)</name>
        <dbReference type="ChEBI" id="CHEBI:29033"/>
    </cofactor>
</comment>
<dbReference type="Pfam" id="PF05721">
    <property type="entry name" value="PhyH"/>
    <property type="match status" value="1"/>
</dbReference>
<dbReference type="PANTHER" id="PTHR20883:SF48">
    <property type="entry name" value="ECTOINE DIOXYGENASE"/>
    <property type="match status" value="1"/>
</dbReference>
<dbReference type="EMBL" id="NEVK01000006">
    <property type="protein sequence ID" value="OZI17853.1"/>
    <property type="molecule type" value="Genomic_DNA"/>
</dbReference>
<gene>
    <name evidence="2" type="ORF">CAL19_12215</name>
</gene>
<dbReference type="PANTHER" id="PTHR20883">
    <property type="entry name" value="PHYTANOYL-COA DIOXYGENASE DOMAIN CONTAINING 1"/>
    <property type="match status" value="1"/>
</dbReference>
<dbReference type="OrthoDB" id="9791262at2"/>
<dbReference type="GO" id="GO:0005506">
    <property type="term" value="F:iron ion binding"/>
    <property type="evidence" value="ECO:0007669"/>
    <property type="project" value="UniProtKB-ARBA"/>
</dbReference>
<evidence type="ECO:0000256" key="1">
    <source>
        <dbReference type="ARBA" id="ARBA00001954"/>
    </source>
</evidence>
<evidence type="ECO:0000313" key="2">
    <source>
        <dbReference type="EMBL" id="OZI17853.1"/>
    </source>
</evidence>
<dbReference type="AlphaFoldDB" id="A0A261R0I7"/>
<proteinExistence type="predicted"/>
<evidence type="ECO:0000313" key="3">
    <source>
        <dbReference type="Proteomes" id="UP000216947"/>
    </source>
</evidence>
<dbReference type="Proteomes" id="UP000216947">
    <property type="component" value="Unassembled WGS sequence"/>
</dbReference>
<name>A0A261R0I7_9BORD</name>
<dbReference type="SUPFAM" id="SSF51197">
    <property type="entry name" value="Clavaminate synthase-like"/>
    <property type="match status" value="1"/>
</dbReference>
<keyword evidence="3" id="KW-1185">Reference proteome</keyword>
<dbReference type="InterPro" id="IPR008775">
    <property type="entry name" value="Phytyl_CoA_dOase-like"/>
</dbReference>
<organism evidence="2 3">
    <name type="scientific">Bordetella genomosp. 7</name>
    <dbReference type="NCBI Taxonomy" id="1416805"/>
    <lineage>
        <taxon>Bacteria</taxon>
        <taxon>Pseudomonadati</taxon>
        <taxon>Pseudomonadota</taxon>
        <taxon>Betaproteobacteria</taxon>
        <taxon>Burkholderiales</taxon>
        <taxon>Alcaligenaceae</taxon>
        <taxon>Bordetella</taxon>
    </lineage>
</organism>
<dbReference type="RefSeq" id="WP_026640173.1">
    <property type="nucleotide sequence ID" value="NZ_NEVI01000017.1"/>
</dbReference>
<dbReference type="GO" id="GO:0016706">
    <property type="term" value="F:2-oxoglutarate-dependent dioxygenase activity"/>
    <property type="evidence" value="ECO:0007669"/>
    <property type="project" value="UniProtKB-ARBA"/>
</dbReference>
<dbReference type="Gene3D" id="2.60.120.620">
    <property type="entry name" value="q2cbj1_9rhob like domain"/>
    <property type="match status" value="1"/>
</dbReference>